<proteinExistence type="predicted"/>
<gene>
    <name evidence="1" type="ORF">O6H91_23G006300</name>
</gene>
<reference evidence="2" key="1">
    <citation type="journal article" date="2024" name="Proc. Natl. Acad. Sci. U.S.A.">
        <title>Extraordinary preservation of gene collinearity over three hundred million years revealed in homosporous lycophytes.</title>
        <authorList>
            <person name="Li C."/>
            <person name="Wickell D."/>
            <person name="Kuo L.Y."/>
            <person name="Chen X."/>
            <person name="Nie B."/>
            <person name="Liao X."/>
            <person name="Peng D."/>
            <person name="Ji J."/>
            <person name="Jenkins J."/>
            <person name="Williams M."/>
            <person name="Shu S."/>
            <person name="Plott C."/>
            <person name="Barry K."/>
            <person name="Rajasekar S."/>
            <person name="Grimwood J."/>
            <person name="Han X."/>
            <person name="Sun S."/>
            <person name="Hou Z."/>
            <person name="He W."/>
            <person name="Dai G."/>
            <person name="Sun C."/>
            <person name="Schmutz J."/>
            <person name="Leebens-Mack J.H."/>
            <person name="Li F.W."/>
            <person name="Wang L."/>
        </authorList>
    </citation>
    <scope>NUCLEOTIDE SEQUENCE [LARGE SCALE GENOMIC DNA]</scope>
    <source>
        <strain evidence="2">cv. PW_Plant_1</strain>
    </source>
</reference>
<organism evidence="1 2">
    <name type="scientific">Diphasiastrum complanatum</name>
    <name type="common">Issler's clubmoss</name>
    <name type="synonym">Lycopodium complanatum</name>
    <dbReference type="NCBI Taxonomy" id="34168"/>
    <lineage>
        <taxon>Eukaryota</taxon>
        <taxon>Viridiplantae</taxon>
        <taxon>Streptophyta</taxon>
        <taxon>Embryophyta</taxon>
        <taxon>Tracheophyta</taxon>
        <taxon>Lycopodiopsida</taxon>
        <taxon>Lycopodiales</taxon>
        <taxon>Lycopodiaceae</taxon>
        <taxon>Lycopodioideae</taxon>
        <taxon>Diphasiastrum</taxon>
    </lineage>
</organism>
<sequence>MARIESIHSPPQCSDAASSSASFIQSPAAAQGELQESLASLGLAVSISEEKGRCLIALRDFCRGQVILEQDPYVSVLDKESRGARCDSCFVQAKSLKRCSACKHVWYCSSTCQKKEWKLHQDECKAINEVKRRKDQTPTSSMQLMLRLMFKRKLQLDKVVIRSAMDNHEIVELLPTHMADTSEERLVLYAQMANLVAWIAGAATVDIKEVTQLFCRFACNAHTICDEELRPLGMGLFPVVSIINHSCEPNTVLLFEGKRAVVRALEQINVGSELTLSYIELGTSTESRRKALREQYYFTCNCPRCNHLGTGVVSLEDSILEGLLCKNKACKGHLISNKGSQKGLLCQLCGALVNENEASKILAEAKEVLRQASELASSGNHHSAARIKTEELKHLQEKLWHPSSVHLMWTHDNLLKICMSEQDWQSALDYCRLTIPAYERIYPQFHPLLGLQFFALGKLEWYLGNTVEAIKALTTARDILAVTHGSHGNFFQGLLSTLHDAQASLAQKRMFH</sequence>
<name>A0ACC2A7R2_DIPCM</name>
<evidence type="ECO:0000313" key="2">
    <source>
        <dbReference type="Proteomes" id="UP001162992"/>
    </source>
</evidence>
<dbReference type="Proteomes" id="UP001162992">
    <property type="component" value="Chromosome 23"/>
</dbReference>
<comment type="caution">
    <text evidence="1">The sequence shown here is derived from an EMBL/GenBank/DDBJ whole genome shotgun (WGS) entry which is preliminary data.</text>
</comment>
<dbReference type="EMBL" id="CM055114">
    <property type="protein sequence ID" value="KAJ7513608.1"/>
    <property type="molecule type" value="Genomic_DNA"/>
</dbReference>
<keyword evidence="2" id="KW-1185">Reference proteome</keyword>
<evidence type="ECO:0000313" key="1">
    <source>
        <dbReference type="EMBL" id="KAJ7513608.1"/>
    </source>
</evidence>
<protein>
    <submittedName>
        <fullName evidence="1">Uncharacterized protein</fullName>
    </submittedName>
</protein>
<accession>A0ACC2A7R2</accession>